<proteinExistence type="predicted"/>
<keyword evidence="1" id="KW-0472">Membrane</keyword>
<gene>
    <name evidence="2" type="ordered locus">Bresu_1745</name>
</gene>
<dbReference type="Proteomes" id="UP000002696">
    <property type="component" value="Chromosome"/>
</dbReference>
<dbReference type="KEGG" id="bsb:Bresu_1745"/>
<keyword evidence="1" id="KW-1133">Transmembrane helix</keyword>
<keyword evidence="1" id="KW-0812">Transmembrane</keyword>
<dbReference type="AlphaFoldDB" id="D9QH90"/>
<organism evidence="2 3">
    <name type="scientific">Brevundimonas subvibrioides (strain ATCC 15264 / DSM 4735 / LMG 14903 / NBRC 16000 / CB 81)</name>
    <name type="common">Caulobacter subvibrioides</name>
    <dbReference type="NCBI Taxonomy" id="633149"/>
    <lineage>
        <taxon>Bacteria</taxon>
        <taxon>Pseudomonadati</taxon>
        <taxon>Pseudomonadota</taxon>
        <taxon>Alphaproteobacteria</taxon>
        <taxon>Caulobacterales</taxon>
        <taxon>Caulobacteraceae</taxon>
        <taxon>Brevundimonas</taxon>
    </lineage>
</organism>
<accession>D9QH90</accession>
<dbReference type="RefSeq" id="WP_013269158.1">
    <property type="nucleotide sequence ID" value="NC_014375.1"/>
</dbReference>
<evidence type="ECO:0000256" key="1">
    <source>
        <dbReference type="SAM" id="Phobius"/>
    </source>
</evidence>
<evidence type="ECO:0000313" key="3">
    <source>
        <dbReference type="Proteomes" id="UP000002696"/>
    </source>
</evidence>
<sequence>MTEPDSSPKRLTNVAGVIGLATAVIGLAGTGLAVWGSNKPAPAAPTAPLEESLDNVPAMVDGHMSGPAYVDFVSGNTLCYDKDVEGDCQATVDLIQRGPRAFRVRFMLATRIPDPAYDAMDLAVVDDFEARDLKRPDGLVKVDEVDYTVTRDGICITPEVRTAGAARSLAFGIGEDGRMVPVSSAGLSTFREKLREAWAGESIAARQCWQYRLEGKQLRQDYYLDGVLQADDVTMWDYLPTDASPLLRLPE</sequence>
<evidence type="ECO:0000313" key="2">
    <source>
        <dbReference type="EMBL" id="ADL01056.1"/>
    </source>
</evidence>
<keyword evidence="3" id="KW-1185">Reference proteome</keyword>
<dbReference type="InParanoid" id="D9QH90"/>
<dbReference type="EMBL" id="CP002102">
    <property type="protein sequence ID" value="ADL01056.1"/>
    <property type="molecule type" value="Genomic_DNA"/>
</dbReference>
<dbReference type="HOGENOM" id="CLU_1105469_0_0_5"/>
<name>D9QH90_BRESC</name>
<feature type="transmembrane region" description="Helical" evidence="1">
    <location>
        <begin position="12"/>
        <end position="35"/>
    </location>
</feature>
<protein>
    <submittedName>
        <fullName evidence="2">Uncharacterized protein</fullName>
    </submittedName>
</protein>
<reference evidence="3" key="1">
    <citation type="journal article" date="2011" name="J. Bacteriol.">
        <title>Genome sequences of eight morphologically diverse alphaproteobacteria.</title>
        <authorList>
            <consortium name="US DOE Joint Genome Institute"/>
            <person name="Brown P.J."/>
            <person name="Kysela D.T."/>
            <person name="Buechlein A."/>
            <person name="Hemmerich C."/>
            <person name="Brun Y.V."/>
        </authorList>
    </citation>
    <scope>NUCLEOTIDE SEQUENCE [LARGE SCALE GENOMIC DNA]</scope>
    <source>
        <strain evidence="3">ATCC 15264 / DSM 4735 / LMG 14903 / NBRC 16000 / CB 81</strain>
    </source>
</reference>